<dbReference type="SUPFAM" id="SSF48225">
    <property type="entry name" value="Seven-hairpin glycosidases"/>
    <property type="match status" value="1"/>
</dbReference>
<dbReference type="PANTHER" id="PTHR11742">
    <property type="entry name" value="MANNOSYL-OLIGOSACCHARIDE ALPHA-1,2-MANNOSIDASE-RELATED"/>
    <property type="match status" value="1"/>
</dbReference>
<protein>
    <recommendedName>
        <fullName evidence="6">alpha-1,2-Mannosidase</fullName>
        <ecNumber evidence="6">3.2.1.-</ecNumber>
    </recommendedName>
</protein>
<keyword evidence="4 6" id="KW-0378">Hydrolase</keyword>
<dbReference type="InterPro" id="IPR036026">
    <property type="entry name" value="Seven-hairpin_glycosidases"/>
</dbReference>
<comment type="pathway">
    <text evidence="2">Protein modification; protein glycosylation.</text>
</comment>
<evidence type="ECO:0000256" key="1">
    <source>
        <dbReference type="ARBA" id="ARBA00001913"/>
    </source>
</evidence>
<dbReference type="RefSeq" id="XP_066705718.1">
    <property type="nucleotide sequence ID" value="XM_066836825.1"/>
</dbReference>
<dbReference type="InterPro" id="IPR050749">
    <property type="entry name" value="Glycosyl_Hydrolase_47"/>
</dbReference>
<evidence type="ECO:0000256" key="3">
    <source>
        <dbReference type="ARBA" id="ARBA00007658"/>
    </source>
</evidence>
<dbReference type="GeneID" id="92069887"/>
<comment type="caution">
    <text evidence="7">The sequence shown here is derived from an EMBL/GenBank/DDBJ whole genome shotgun (WGS) entry which is preliminary data.</text>
</comment>
<keyword evidence="8" id="KW-1185">Reference proteome</keyword>
<evidence type="ECO:0000256" key="5">
    <source>
        <dbReference type="ARBA" id="ARBA00023157"/>
    </source>
</evidence>
<keyword evidence="6" id="KW-0326">Glycosidase</keyword>
<evidence type="ECO:0000256" key="4">
    <source>
        <dbReference type="ARBA" id="ARBA00022801"/>
    </source>
</evidence>
<dbReference type="GO" id="GO:0016787">
    <property type="term" value="F:hydrolase activity"/>
    <property type="evidence" value="ECO:0007669"/>
    <property type="project" value="UniProtKB-KW"/>
</dbReference>
<dbReference type="Proteomes" id="UP001391051">
    <property type="component" value="Unassembled WGS sequence"/>
</dbReference>
<dbReference type="EMBL" id="JAQQWE010000001">
    <property type="protein sequence ID" value="KAK7966326.1"/>
    <property type="molecule type" value="Genomic_DNA"/>
</dbReference>
<dbReference type="InterPro" id="IPR001382">
    <property type="entry name" value="Glyco_hydro_47"/>
</dbReference>
<gene>
    <name evidence="7" type="ORF">PG986_000603</name>
</gene>
<dbReference type="Gene3D" id="1.50.10.10">
    <property type="match status" value="1"/>
</dbReference>
<comment type="similarity">
    <text evidence="3 6">Belongs to the glycosyl hydrolase 47 family.</text>
</comment>
<dbReference type="PANTHER" id="PTHR11742:SF89">
    <property type="entry name" value="ALPHA-1,2-MANNOSIDASE"/>
    <property type="match status" value="1"/>
</dbReference>
<evidence type="ECO:0000256" key="2">
    <source>
        <dbReference type="ARBA" id="ARBA00004922"/>
    </source>
</evidence>
<evidence type="ECO:0000313" key="7">
    <source>
        <dbReference type="EMBL" id="KAK7966326.1"/>
    </source>
</evidence>
<evidence type="ECO:0000256" key="6">
    <source>
        <dbReference type="RuleBase" id="RU361193"/>
    </source>
</evidence>
<name>A0ABR1QUG3_9PEZI</name>
<accession>A0ABR1QUG3</accession>
<dbReference type="PRINTS" id="PR00747">
    <property type="entry name" value="GLYHDRLASE47"/>
</dbReference>
<proteinExistence type="inferred from homology"/>
<sequence length="617" mass="69376">MARVQRRLLFPLAFMLAVGFYYISSAHNSIPALRWTYESAIAPGVLDDPDYFWRQLSTHYPLQSIRPLPAGKPSRLPKIQHQFSRETGTERATRLGRQQAVQEAFGRGWKAYREHAWLQDELAPVTGGAKNTFGGWSVSTSPSQPSLIGATLVDNLDTLWIMNMRSEFEDAVAAATNISFETSSLTEINVFETTIRYLGGFLSAYDLSGDQRLLRKAREVGDMLYVAFDTPNRMPITRWDVGKAAKGESQEASSWALVAEIGSLCMEFTRLSLVTGDPKWFDATERITEVLKTEQSKTKLPGMWPISINPKDKNFHGDNTFSLGAMADSVFEYLPKMVALAGGLLPEYGEMYIYAVDAAKKYNFYRPMTPDNADILLASAVHVNKDGSGKEVPMSDYVGQHLVCFVGGMLAIGSKLLQRPEDLDIARKLTDGCIWTYSSMPHGIMPETFLMAPCPSKSATCEWDEYAWKKAVVASAEEDVTKLTKEKIRALADQVIFDKRLPKGFTDVMDRRYILRPEAIESVFVLYRVTGDKKLLESAWAMFQAIQKASKTELANLALADITVPAKDKPHQTDSMESFWMGETLKYFYLIFSEPSLISLDEYVFNTEAHPFKRLLR</sequence>
<reference evidence="7 8" key="1">
    <citation type="submission" date="2023-01" db="EMBL/GenBank/DDBJ databases">
        <title>Analysis of 21 Apiospora genomes using comparative genomics revels a genus with tremendous synthesis potential of carbohydrate active enzymes and secondary metabolites.</title>
        <authorList>
            <person name="Sorensen T."/>
        </authorList>
    </citation>
    <scope>NUCLEOTIDE SEQUENCE [LARGE SCALE GENOMIC DNA]</scope>
    <source>
        <strain evidence="7 8">CBS 24483</strain>
    </source>
</reference>
<keyword evidence="5" id="KW-1015">Disulfide bond</keyword>
<dbReference type="EC" id="3.2.1.-" evidence="6"/>
<organism evidence="7 8">
    <name type="scientific">Apiospora aurea</name>
    <dbReference type="NCBI Taxonomy" id="335848"/>
    <lineage>
        <taxon>Eukaryota</taxon>
        <taxon>Fungi</taxon>
        <taxon>Dikarya</taxon>
        <taxon>Ascomycota</taxon>
        <taxon>Pezizomycotina</taxon>
        <taxon>Sordariomycetes</taxon>
        <taxon>Xylariomycetidae</taxon>
        <taxon>Amphisphaeriales</taxon>
        <taxon>Apiosporaceae</taxon>
        <taxon>Apiospora</taxon>
    </lineage>
</organism>
<evidence type="ECO:0000313" key="8">
    <source>
        <dbReference type="Proteomes" id="UP001391051"/>
    </source>
</evidence>
<comment type="cofactor">
    <cofactor evidence="1">
        <name>Ca(2+)</name>
        <dbReference type="ChEBI" id="CHEBI:29108"/>
    </cofactor>
</comment>
<dbReference type="InterPro" id="IPR012341">
    <property type="entry name" value="6hp_glycosidase-like_sf"/>
</dbReference>
<dbReference type="Pfam" id="PF01532">
    <property type="entry name" value="Glyco_hydro_47"/>
    <property type="match status" value="1"/>
</dbReference>